<reference evidence="4" key="1">
    <citation type="journal article" date="2014" name="Int. J. Syst. Evol. Microbiol.">
        <title>Complete genome sequence of Corynebacterium casei LMG S-19264T (=DSM 44701T), isolated from a smear-ripened cheese.</title>
        <authorList>
            <consortium name="US DOE Joint Genome Institute (JGI-PGF)"/>
            <person name="Walter F."/>
            <person name="Albersmeier A."/>
            <person name="Kalinowski J."/>
            <person name="Ruckert C."/>
        </authorList>
    </citation>
    <scope>NUCLEOTIDE SEQUENCE</scope>
    <source>
        <strain evidence="4">KCTC 42097</strain>
    </source>
</reference>
<protein>
    <recommendedName>
        <fullName evidence="3">Tim44-like domain-containing protein</fullName>
    </recommendedName>
</protein>
<dbReference type="InterPro" id="IPR007379">
    <property type="entry name" value="Tim44-like_dom"/>
</dbReference>
<evidence type="ECO:0000256" key="1">
    <source>
        <dbReference type="SAM" id="MobiDB-lite"/>
    </source>
</evidence>
<evidence type="ECO:0000313" key="4">
    <source>
        <dbReference type="EMBL" id="GHC73185.1"/>
    </source>
</evidence>
<dbReference type="InterPro" id="IPR032710">
    <property type="entry name" value="NTF2-like_dom_sf"/>
</dbReference>
<dbReference type="Pfam" id="PF04280">
    <property type="entry name" value="Tim44"/>
    <property type="match status" value="1"/>
</dbReference>
<comment type="caution">
    <text evidence="4">The sequence shown here is derived from an EMBL/GenBank/DDBJ whole genome shotgun (WGS) entry which is preliminary data.</text>
</comment>
<gene>
    <name evidence="4" type="ORF">GCM10010136_21430</name>
</gene>
<name>A0A8J3DSV2_9HYPH</name>
<evidence type="ECO:0000256" key="2">
    <source>
        <dbReference type="SAM" id="Phobius"/>
    </source>
</evidence>
<evidence type="ECO:0000259" key="3">
    <source>
        <dbReference type="SMART" id="SM00978"/>
    </source>
</evidence>
<dbReference type="SMART" id="SM00978">
    <property type="entry name" value="Tim44"/>
    <property type="match status" value="1"/>
</dbReference>
<accession>A0A8J3DSV2</accession>
<dbReference type="Proteomes" id="UP000641137">
    <property type="component" value="Unassembled WGS sequence"/>
</dbReference>
<dbReference type="EMBL" id="BMZO01000006">
    <property type="protein sequence ID" value="GHC73185.1"/>
    <property type="molecule type" value="Genomic_DNA"/>
</dbReference>
<organism evidence="4 5">
    <name type="scientific">Limoniibacter endophyticus</name>
    <dbReference type="NCBI Taxonomy" id="1565040"/>
    <lineage>
        <taxon>Bacteria</taxon>
        <taxon>Pseudomonadati</taxon>
        <taxon>Pseudomonadota</taxon>
        <taxon>Alphaproteobacteria</taxon>
        <taxon>Hyphomicrobiales</taxon>
        <taxon>Bartonellaceae</taxon>
        <taxon>Limoniibacter</taxon>
    </lineage>
</organism>
<dbReference type="AlphaFoldDB" id="A0A8J3DSV2"/>
<proteinExistence type="predicted"/>
<reference evidence="4" key="2">
    <citation type="submission" date="2020-09" db="EMBL/GenBank/DDBJ databases">
        <authorList>
            <person name="Sun Q."/>
            <person name="Kim S."/>
        </authorList>
    </citation>
    <scope>NUCLEOTIDE SEQUENCE</scope>
    <source>
        <strain evidence="4">KCTC 42097</strain>
    </source>
</reference>
<feature type="transmembrane region" description="Helical" evidence="2">
    <location>
        <begin position="35"/>
        <end position="53"/>
    </location>
</feature>
<dbReference type="PANTHER" id="PTHR41542:SF1">
    <property type="entry name" value="BLL5807 PROTEIN"/>
    <property type="match status" value="1"/>
</dbReference>
<feature type="domain" description="Tim44-like" evidence="3">
    <location>
        <begin position="93"/>
        <end position="236"/>
    </location>
</feature>
<keyword evidence="2" id="KW-0472">Membrane</keyword>
<sequence length="237" mass="25593">MNGFGGAMMRGLLLGGLIGLLMGQGFGGLAGMLGLLLQVLLIGGAIYLVVRLMRGSQANQRPVPAGMPRSVVNPREEQPQQQSTYFSGTGAGVGAGAAAASTGEDFVLEQSDLETFQQRLTEVQEAYGREDFAALRQLATPEMVSFFSEELADNATKGLRNDVRDVELLQADIAESWREGERDYATAAMRYSSVDVMRDRSTDAIVEGEDMSSETTELWTFVRPRGGVWTLSAIQQA</sequence>
<dbReference type="PANTHER" id="PTHR41542">
    <property type="entry name" value="BLL5807 PROTEIN"/>
    <property type="match status" value="1"/>
</dbReference>
<dbReference type="Gene3D" id="3.10.450.240">
    <property type="match status" value="1"/>
</dbReference>
<dbReference type="SUPFAM" id="SSF54427">
    <property type="entry name" value="NTF2-like"/>
    <property type="match status" value="1"/>
</dbReference>
<keyword evidence="2" id="KW-0812">Transmembrane</keyword>
<keyword evidence="2" id="KW-1133">Transmembrane helix</keyword>
<keyword evidence="5" id="KW-1185">Reference proteome</keyword>
<feature type="region of interest" description="Disordered" evidence="1">
    <location>
        <begin position="60"/>
        <end position="87"/>
    </location>
</feature>
<evidence type="ECO:0000313" key="5">
    <source>
        <dbReference type="Proteomes" id="UP000641137"/>
    </source>
</evidence>